<dbReference type="Pfam" id="PF02772">
    <property type="entry name" value="S-AdoMet_synt_M"/>
    <property type="match status" value="1"/>
</dbReference>
<dbReference type="GO" id="GO:0006556">
    <property type="term" value="P:S-adenosylmethionine biosynthetic process"/>
    <property type="evidence" value="ECO:0007669"/>
    <property type="project" value="UniProtKB-UniRule"/>
</dbReference>
<dbReference type="Proteomes" id="UP000178682">
    <property type="component" value="Unassembled WGS sequence"/>
</dbReference>
<dbReference type="GO" id="GO:0004478">
    <property type="term" value="F:methionine adenosyltransferase activity"/>
    <property type="evidence" value="ECO:0007669"/>
    <property type="project" value="UniProtKB-UniRule"/>
</dbReference>
<evidence type="ECO:0000256" key="7">
    <source>
        <dbReference type="ARBA" id="ARBA00022840"/>
    </source>
</evidence>
<sequence>MAQNRLITSESVTEGHPDKICDQISDAVVDEILKQDPMGRAAIESFCTTGLVLVGGEAHTSAYVNIQDVVRRVLRDIGYDKQEYGFCCDDVGVIVTLHEQSPDIAQGVEEGKGEFSEQGAGDQGMMYGYATNETPEFMPLPIMLAHKLTRRLASVRKDGTLPYLRPDGKSQVTVEYDNGQVKRVSTVVLSAHHSESVSNEQLRADIKAKVILPIVGDLVDADTKYFINPTGRFVIGGPPGDTGLTGRKIIVDTYGGVGAHGGGCFSGKDASKVDRSGAYMARYAAKNVVAAGLADKCELQVAYAIGVAEPVGIYINTFGTNEIEEDKILELIRNNFDFKPKAIIERLQLRRPVFLATAAYGHFGRNEDGFSWEKTDKAETLKREAGL</sequence>
<feature type="domain" description="S-adenosylmethionine synthetase central" evidence="14">
    <location>
        <begin position="117"/>
        <end position="233"/>
    </location>
</feature>
<comment type="cofactor">
    <cofactor evidence="10">
        <name>Mg(2+)</name>
        <dbReference type="ChEBI" id="CHEBI:18420"/>
    </cofactor>
    <text evidence="10">Binds 2 divalent ions per subunit.</text>
</comment>
<dbReference type="GO" id="GO:0005737">
    <property type="term" value="C:cytoplasm"/>
    <property type="evidence" value="ECO:0007669"/>
    <property type="project" value="UniProtKB-SubCell"/>
</dbReference>
<dbReference type="InterPro" id="IPR002133">
    <property type="entry name" value="S-AdoMet_synthetase"/>
</dbReference>
<feature type="binding site" evidence="10">
    <location>
        <position position="241"/>
    </location>
    <ligand>
        <name>L-methionine</name>
        <dbReference type="ChEBI" id="CHEBI:57844"/>
        <note>ligand shared between two neighboring subunits</note>
    </ligand>
</feature>
<feature type="binding site" evidence="10">
    <location>
        <position position="18"/>
    </location>
    <ligand>
        <name>Mg(2+)</name>
        <dbReference type="ChEBI" id="CHEBI:18420"/>
    </ligand>
</feature>
<dbReference type="PROSITE" id="PS00377">
    <property type="entry name" value="ADOMET_SYNTHASE_2"/>
    <property type="match status" value="1"/>
</dbReference>
<dbReference type="PROSITE" id="PS00376">
    <property type="entry name" value="ADOMET_SYNTHASE_1"/>
    <property type="match status" value="1"/>
</dbReference>
<feature type="binding site" evidence="10">
    <location>
        <position position="268"/>
    </location>
    <ligand>
        <name>ATP</name>
        <dbReference type="ChEBI" id="CHEBI:30616"/>
        <note>ligand shared between two neighboring subunits</note>
    </ligand>
</feature>
<evidence type="ECO:0000259" key="13">
    <source>
        <dbReference type="Pfam" id="PF00438"/>
    </source>
</evidence>
<evidence type="ECO:0000256" key="3">
    <source>
        <dbReference type="ARBA" id="ARBA00022563"/>
    </source>
</evidence>
<feature type="binding site" description="in other chain" evidence="10">
    <location>
        <begin position="232"/>
        <end position="233"/>
    </location>
    <ligand>
        <name>ATP</name>
        <dbReference type="ChEBI" id="CHEBI:30616"/>
        <note>ligand shared between two neighboring subunits</note>
    </ligand>
</feature>
<dbReference type="GO" id="GO:0000287">
    <property type="term" value="F:magnesium ion binding"/>
    <property type="evidence" value="ECO:0007669"/>
    <property type="project" value="UniProtKB-UniRule"/>
</dbReference>
<gene>
    <name evidence="10" type="primary">metK</name>
    <name evidence="16" type="ORF">A3G56_02375</name>
</gene>
<keyword evidence="8 10" id="KW-0460">Magnesium</keyword>
<reference evidence="16 17" key="1">
    <citation type="journal article" date="2016" name="Nat. Commun.">
        <title>Thousands of microbial genomes shed light on interconnected biogeochemical processes in an aquifer system.</title>
        <authorList>
            <person name="Anantharaman K."/>
            <person name="Brown C.T."/>
            <person name="Hug L.A."/>
            <person name="Sharon I."/>
            <person name="Castelle C.J."/>
            <person name="Probst A.J."/>
            <person name="Thomas B.C."/>
            <person name="Singh A."/>
            <person name="Wilkins M.J."/>
            <person name="Karaoz U."/>
            <person name="Brodie E.L."/>
            <person name="Williams K.H."/>
            <person name="Hubbard S.S."/>
            <person name="Banfield J.F."/>
        </authorList>
    </citation>
    <scope>NUCLEOTIDE SEQUENCE [LARGE SCALE GENOMIC DNA]</scope>
</reference>
<dbReference type="Pfam" id="PF02773">
    <property type="entry name" value="S-AdoMet_synt_C"/>
    <property type="match status" value="1"/>
</dbReference>
<feature type="domain" description="S-adenosylmethionine synthetase N-terminal" evidence="13">
    <location>
        <begin position="5"/>
        <end position="102"/>
    </location>
</feature>
<evidence type="ECO:0000256" key="1">
    <source>
        <dbReference type="ARBA" id="ARBA00005224"/>
    </source>
</evidence>
<comment type="subcellular location">
    <subcellularLocation>
        <location evidence="10 11">Cytoplasm</location>
    </subcellularLocation>
</comment>
<comment type="subunit">
    <text evidence="10">Homotetramer; dimer of dimers.</text>
</comment>
<keyword evidence="10" id="KW-0963">Cytoplasm</keyword>
<keyword evidence="3 10" id="KW-0554">One-carbon metabolism</keyword>
<dbReference type="InterPro" id="IPR022628">
    <property type="entry name" value="S-AdoMet_synt_N"/>
</dbReference>
<feature type="binding site" description="in other chain" evidence="10">
    <location>
        <position position="57"/>
    </location>
    <ligand>
        <name>L-methionine</name>
        <dbReference type="ChEBI" id="CHEBI:57844"/>
        <note>ligand shared between two neighboring subunits</note>
    </ligand>
</feature>
<dbReference type="UniPathway" id="UPA00315">
    <property type="reaction ID" value="UER00080"/>
</dbReference>
<evidence type="ECO:0000256" key="10">
    <source>
        <dbReference type="HAMAP-Rule" id="MF_00086"/>
    </source>
</evidence>
<evidence type="ECO:0000256" key="6">
    <source>
        <dbReference type="ARBA" id="ARBA00022741"/>
    </source>
</evidence>
<evidence type="ECO:0000259" key="14">
    <source>
        <dbReference type="Pfam" id="PF02772"/>
    </source>
</evidence>
<dbReference type="NCBIfam" id="TIGR01034">
    <property type="entry name" value="metK"/>
    <property type="match status" value="1"/>
</dbReference>
<dbReference type="HAMAP" id="MF_00086">
    <property type="entry name" value="S_AdoMet_synth1"/>
    <property type="match status" value="1"/>
</dbReference>
<feature type="binding site" description="in other chain" evidence="10">
    <location>
        <begin position="247"/>
        <end position="248"/>
    </location>
    <ligand>
        <name>ATP</name>
        <dbReference type="ChEBI" id="CHEBI:30616"/>
        <note>ligand shared between two neighboring subunits</note>
    </ligand>
</feature>
<dbReference type="InterPro" id="IPR022631">
    <property type="entry name" value="ADOMET_SYNTHASE_CS"/>
</dbReference>
<dbReference type="FunFam" id="3.30.300.10:FF:000003">
    <property type="entry name" value="S-adenosylmethionine synthase"/>
    <property type="match status" value="1"/>
</dbReference>
<accession>A0A1F5S0Y7</accession>
<comment type="similarity">
    <text evidence="2 10 12">Belongs to the AdoMet synthase family.</text>
</comment>
<organism evidence="16 17">
    <name type="scientific">Candidatus Falkowbacteria bacterium RIFCSPLOWO2_12_FULL_45_10</name>
    <dbReference type="NCBI Taxonomy" id="1797990"/>
    <lineage>
        <taxon>Bacteria</taxon>
        <taxon>Candidatus Falkowiibacteriota</taxon>
    </lineage>
</organism>
<feature type="binding site" description="in other chain" evidence="10">
    <location>
        <begin position="167"/>
        <end position="169"/>
    </location>
    <ligand>
        <name>ATP</name>
        <dbReference type="ChEBI" id="CHEBI:30616"/>
        <note>ligand shared between two neighboring subunits</note>
    </ligand>
</feature>
<dbReference type="InterPro" id="IPR022630">
    <property type="entry name" value="S-AdoMet_synt_C"/>
</dbReference>
<dbReference type="PIRSF" id="PIRSF000497">
    <property type="entry name" value="MAT"/>
    <property type="match status" value="1"/>
</dbReference>
<comment type="function">
    <text evidence="10">Catalyzes the formation of S-adenosylmethionine (AdoMet) from methionine and ATP. The overall synthetic reaction is composed of two sequential steps, AdoMet formation and the subsequent tripolyphosphate hydrolysis which occurs prior to release of AdoMet from the enzyme.</text>
</comment>
<dbReference type="InterPro" id="IPR022636">
    <property type="entry name" value="S-AdoMet_synthetase_sfam"/>
</dbReference>
<dbReference type="CDD" id="cd18079">
    <property type="entry name" value="S-AdoMet_synt"/>
    <property type="match status" value="1"/>
</dbReference>
<dbReference type="Pfam" id="PF00438">
    <property type="entry name" value="S-AdoMet_synt_N"/>
    <property type="match status" value="1"/>
</dbReference>
<dbReference type="Gene3D" id="3.30.300.10">
    <property type="match status" value="3"/>
</dbReference>
<dbReference type="GO" id="GO:0006730">
    <property type="term" value="P:one-carbon metabolic process"/>
    <property type="evidence" value="ECO:0007669"/>
    <property type="project" value="UniProtKB-KW"/>
</dbReference>
<dbReference type="PANTHER" id="PTHR11964">
    <property type="entry name" value="S-ADENOSYLMETHIONINE SYNTHETASE"/>
    <property type="match status" value="1"/>
</dbReference>
<evidence type="ECO:0000259" key="15">
    <source>
        <dbReference type="Pfam" id="PF02773"/>
    </source>
</evidence>
<name>A0A1F5S0Y7_9BACT</name>
<dbReference type="EC" id="2.5.1.6" evidence="10"/>
<keyword evidence="4 10" id="KW-0808">Transferase</keyword>
<feature type="binding site" description="in other chain" evidence="10">
    <location>
        <position position="272"/>
    </location>
    <ligand>
        <name>L-methionine</name>
        <dbReference type="ChEBI" id="CHEBI:57844"/>
        <note>ligand shared between two neighboring subunits</note>
    </ligand>
</feature>
<protein>
    <recommendedName>
        <fullName evidence="10">S-adenosylmethionine synthase</fullName>
        <shortName evidence="10">AdoMet synthase</shortName>
        <ecNumber evidence="10">2.5.1.6</ecNumber>
    </recommendedName>
    <alternativeName>
        <fullName evidence="10">MAT</fullName>
    </alternativeName>
    <alternativeName>
        <fullName evidence="10">Methionine adenosyltransferase</fullName>
    </alternativeName>
</protein>
<feature type="region of interest" description="Flexible loop" evidence="10">
    <location>
        <begin position="100"/>
        <end position="110"/>
    </location>
</feature>
<keyword evidence="5 10" id="KW-0479">Metal-binding</keyword>
<evidence type="ECO:0000256" key="11">
    <source>
        <dbReference type="RuleBase" id="RU000542"/>
    </source>
</evidence>
<feature type="binding site" description="in other chain" evidence="10">
    <location>
        <position position="100"/>
    </location>
    <ligand>
        <name>L-methionine</name>
        <dbReference type="ChEBI" id="CHEBI:57844"/>
        <note>ligand shared between two neighboring subunits</note>
    </ligand>
</feature>
<comment type="pathway">
    <text evidence="1 10">Amino-acid biosynthesis; S-adenosyl-L-methionine biosynthesis; S-adenosyl-L-methionine from L-methionine: step 1/1.</text>
</comment>
<comment type="caution">
    <text evidence="16">The sequence shown here is derived from an EMBL/GenBank/DDBJ whole genome shotgun (WGS) entry which is preliminary data.</text>
</comment>
<evidence type="ECO:0000256" key="12">
    <source>
        <dbReference type="RuleBase" id="RU004462"/>
    </source>
</evidence>
<feature type="binding site" evidence="10">
    <location>
        <position position="241"/>
    </location>
    <ligand>
        <name>ATP</name>
        <dbReference type="ChEBI" id="CHEBI:30616"/>
        <note>ligand shared between two neighboring subunits</note>
    </ligand>
</feature>
<dbReference type="GO" id="GO:0005524">
    <property type="term" value="F:ATP binding"/>
    <property type="evidence" value="ECO:0007669"/>
    <property type="project" value="UniProtKB-UniRule"/>
</dbReference>
<evidence type="ECO:0000256" key="4">
    <source>
        <dbReference type="ARBA" id="ARBA00022679"/>
    </source>
</evidence>
<dbReference type="InterPro" id="IPR022629">
    <property type="entry name" value="S-AdoMet_synt_central"/>
</dbReference>
<proteinExistence type="inferred from homology"/>
<evidence type="ECO:0000313" key="17">
    <source>
        <dbReference type="Proteomes" id="UP000178682"/>
    </source>
</evidence>
<feature type="binding site" description="in other chain" evidence="10">
    <location>
        <position position="16"/>
    </location>
    <ligand>
        <name>ATP</name>
        <dbReference type="ChEBI" id="CHEBI:30616"/>
        <note>ligand shared between two neighboring subunits</note>
    </ligand>
</feature>
<keyword evidence="6 10" id="KW-0547">Nucleotide-binding</keyword>
<feature type="binding site" evidence="10">
    <location>
        <position position="44"/>
    </location>
    <ligand>
        <name>K(+)</name>
        <dbReference type="ChEBI" id="CHEBI:29103"/>
    </ligand>
</feature>
<dbReference type="SUPFAM" id="SSF55973">
    <property type="entry name" value="S-adenosylmethionine synthetase"/>
    <property type="match status" value="3"/>
</dbReference>
<evidence type="ECO:0000256" key="9">
    <source>
        <dbReference type="ARBA" id="ARBA00022958"/>
    </source>
</evidence>
<comment type="cofactor">
    <cofactor evidence="10">
        <name>K(+)</name>
        <dbReference type="ChEBI" id="CHEBI:29103"/>
    </cofactor>
    <text evidence="10">Binds 1 potassium ion per subunit.</text>
</comment>
<dbReference type="EMBL" id="MFFX01000001">
    <property type="protein sequence ID" value="OGF19951.1"/>
    <property type="molecule type" value="Genomic_DNA"/>
</dbReference>
<dbReference type="AlphaFoldDB" id="A0A1F5S0Y7"/>
<evidence type="ECO:0000256" key="8">
    <source>
        <dbReference type="ARBA" id="ARBA00022842"/>
    </source>
</evidence>
<feature type="domain" description="S-adenosylmethionine synthetase C-terminal" evidence="15">
    <location>
        <begin position="235"/>
        <end position="374"/>
    </location>
</feature>
<evidence type="ECO:0000256" key="5">
    <source>
        <dbReference type="ARBA" id="ARBA00022723"/>
    </source>
</evidence>
<comment type="catalytic activity">
    <reaction evidence="10">
        <text>L-methionine + ATP + H2O = S-adenosyl-L-methionine + phosphate + diphosphate</text>
        <dbReference type="Rhea" id="RHEA:21080"/>
        <dbReference type="ChEBI" id="CHEBI:15377"/>
        <dbReference type="ChEBI" id="CHEBI:30616"/>
        <dbReference type="ChEBI" id="CHEBI:33019"/>
        <dbReference type="ChEBI" id="CHEBI:43474"/>
        <dbReference type="ChEBI" id="CHEBI:57844"/>
        <dbReference type="ChEBI" id="CHEBI:59789"/>
        <dbReference type="EC" id="2.5.1.6"/>
    </reaction>
</comment>
<keyword evidence="9 10" id="KW-0630">Potassium</keyword>
<evidence type="ECO:0000313" key="16">
    <source>
        <dbReference type="EMBL" id="OGF19951.1"/>
    </source>
</evidence>
<keyword evidence="7 10" id="KW-0067">ATP-binding</keyword>
<evidence type="ECO:0000256" key="2">
    <source>
        <dbReference type="ARBA" id="ARBA00009685"/>
    </source>
</evidence>
<comment type="caution">
    <text evidence="10">Lacks conserved residue(s) required for the propagation of feature annotation.</text>
</comment>